<sequence length="107" mass="11973">MIITTTDKIAYRKIKETLGVVRGNTIRARHIGNDILAMLRNLIGGEVKEYTGMISEAREEAFERMNQEAEELEADAILNVRFTTSQVMGGAAEILAYGTAVKLERRE</sequence>
<dbReference type="HOGENOM" id="CLU_117144_1_2_9"/>
<keyword evidence="4" id="KW-1185">Reference proteome</keyword>
<name>D9QRM3_ACEAZ</name>
<evidence type="ECO:0000256" key="2">
    <source>
        <dbReference type="HAMAP-Rule" id="MF_00338"/>
    </source>
</evidence>
<dbReference type="KEGG" id="aar:Acear_1659"/>
<reference evidence="3 4" key="1">
    <citation type="journal article" date="2010" name="Stand. Genomic Sci.">
        <title>Complete genome sequence of Acetohalobium arabaticum type strain (Z-7288).</title>
        <authorList>
            <person name="Sikorski J."/>
            <person name="Lapidus A."/>
            <person name="Chertkov O."/>
            <person name="Lucas S."/>
            <person name="Copeland A."/>
            <person name="Glavina Del Rio T."/>
            <person name="Nolan M."/>
            <person name="Tice H."/>
            <person name="Cheng J.F."/>
            <person name="Han C."/>
            <person name="Brambilla E."/>
            <person name="Pitluck S."/>
            <person name="Liolios K."/>
            <person name="Ivanova N."/>
            <person name="Mavromatis K."/>
            <person name="Mikhailova N."/>
            <person name="Pati A."/>
            <person name="Bruce D."/>
            <person name="Detter C."/>
            <person name="Tapia R."/>
            <person name="Goodwin L."/>
            <person name="Chen A."/>
            <person name="Palaniappan K."/>
            <person name="Land M."/>
            <person name="Hauser L."/>
            <person name="Chang Y.J."/>
            <person name="Jeffries C.D."/>
            <person name="Rohde M."/>
            <person name="Goker M."/>
            <person name="Spring S."/>
            <person name="Woyke T."/>
            <person name="Bristow J."/>
            <person name="Eisen J.A."/>
            <person name="Markowitz V."/>
            <person name="Hugenholtz P."/>
            <person name="Kyrpides N.C."/>
            <person name="Klenk H.P."/>
        </authorList>
    </citation>
    <scope>NUCLEOTIDE SEQUENCE [LARGE SCALE GENOMIC DNA]</scope>
    <source>
        <strain evidence="4">ATCC 49924 / DSM 5501 / Z-7288</strain>
    </source>
</reference>
<dbReference type="InterPro" id="IPR002765">
    <property type="entry name" value="UPF0145_YbjQ-like"/>
</dbReference>
<dbReference type="InterPro" id="IPR035439">
    <property type="entry name" value="UPF0145_dom_sf"/>
</dbReference>
<dbReference type="PANTHER" id="PTHR34068">
    <property type="entry name" value="UPF0145 PROTEIN YBJQ"/>
    <property type="match status" value="1"/>
</dbReference>
<dbReference type="STRING" id="574087.Acear_1659"/>
<protein>
    <recommendedName>
        <fullName evidence="2">UPF0145 protein Acear_1659</fullName>
    </recommendedName>
</protein>
<evidence type="ECO:0000313" key="3">
    <source>
        <dbReference type="EMBL" id="ADL13164.1"/>
    </source>
</evidence>
<organism evidence="3 4">
    <name type="scientific">Acetohalobium arabaticum (strain ATCC 49924 / DSM 5501 / Z-7288)</name>
    <dbReference type="NCBI Taxonomy" id="574087"/>
    <lineage>
        <taxon>Bacteria</taxon>
        <taxon>Bacillati</taxon>
        <taxon>Bacillota</taxon>
        <taxon>Clostridia</taxon>
        <taxon>Halanaerobiales</taxon>
        <taxon>Halobacteroidaceae</taxon>
        <taxon>Acetohalobium</taxon>
    </lineage>
</organism>
<dbReference type="eggNOG" id="COG0393">
    <property type="taxonomic scope" value="Bacteria"/>
</dbReference>
<dbReference type="Proteomes" id="UP000001661">
    <property type="component" value="Chromosome"/>
</dbReference>
<evidence type="ECO:0000313" key="4">
    <source>
        <dbReference type="Proteomes" id="UP000001661"/>
    </source>
</evidence>
<dbReference type="HAMAP" id="MF_00338">
    <property type="entry name" value="UPF0145"/>
    <property type="match status" value="1"/>
</dbReference>
<dbReference type="Pfam" id="PF01906">
    <property type="entry name" value="YbjQ_1"/>
    <property type="match status" value="1"/>
</dbReference>
<dbReference type="RefSeq" id="WP_013278609.1">
    <property type="nucleotide sequence ID" value="NC_014378.1"/>
</dbReference>
<dbReference type="EMBL" id="CP002105">
    <property type="protein sequence ID" value="ADL13164.1"/>
    <property type="molecule type" value="Genomic_DNA"/>
</dbReference>
<accession>D9QRM3</accession>
<evidence type="ECO:0000256" key="1">
    <source>
        <dbReference type="ARBA" id="ARBA00010751"/>
    </source>
</evidence>
<proteinExistence type="inferred from homology"/>
<comment type="similarity">
    <text evidence="1 2">Belongs to the UPF0145 family.</text>
</comment>
<dbReference type="SUPFAM" id="SSF117782">
    <property type="entry name" value="YbjQ-like"/>
    <property type="match status" value="1"/>
</dbReference>
<dbReference type="PANTHER" id="PTHR34068:SF2">
    <property type="entry name" value="UPF0145 PROTEIN SCO3412"/>
    <property type="match status" value="1"/>
</dbReference>
<dbReference type="AlphaFoldDB" id="D9QRM3"/>
<dbReference type="Gene3D" id="3.30.110.70">
    <property type="entry name" value="Hypothetical protein apc22750. Chain B"/>
    <property type="match status" value="1"/>
</dbReference>
<gene>
    <name evidence="3" type="ordered locus">Acear_1659</name>
</gene>